<keyword evidence="5" id="KW-1185">Reference proteome</keyword>
<name>A0A5C6CNI1_9BACT</name>
<organism evidence="4 5">
    <name type="scientific">Bythopirellula polymerisocia</name>
    <dbReference type="NCBI Taxonomy" id="2528003"/>
    <lineage>
        <taxon>Bacteria</taxon>
        <taxon>Pseudomonadati</taxon>
        <taxon>Planctomycetota</taxon>
        <taxon>Planctomycetia</taxon>
        <taxon>Pirellulales</taxon>
        <taxon>Lacipirellulaceae</taxon>
        <taxon>Bythopirellula</taxon>
    </lineage>
</organism>
<comment type="subunit">
    <text evidence="3">Homotrimer.</text>
</comment>
<comment type="similarity">
    <text evidence="3">Belongs to the dCTP deaminase family.</text>
</comment>
<feature type="binding site" evidence="3">
    <location>
        <position position="154"/>
    </location>
    <ligand>
        <name>dCTP</name>
        <dbReference type="ChEBI" id="CHEBI:61481"/>
    </ligand>
</feature>
<comment type="caution">
    <text evidence="3">Lacks conserved residue(s) required for the propagation of feature annotation.</text>
</comment>
<dbReference type="SUPFAM" id="SSF51283">
    <property type="entry name" value="dUTPase-like"/>
    <property type="match status" value="1"/>
</dbReference>
<dbReference type="CDD" id="cd07557">
    <property type="entry name" value="trimeric_dUTPase"/>
    <property type="match status" value="1"/>
</dbReference>
<comment type="pathway">
    <text evidence="3">Pyrimidine metabolism; dUMP biosynthesis; dUMP from dCTP: step 1/1.</text>
</comment>
<protein>
    <recommendedName>
        <fullName evidence="3">dCTP deaminase, dUMP-forming</fullName>
        <ecNumber evidence="3">3.5.4.30</ecNumber>
    </recommendedName>
    <alternativeName>
        <fullName evidence="3">Bifunctional dCTP deaminase:dUTPase</fullName>
    </alternativeName>
    <alternativeName>
        <fullName evidence="3">DCD-DUT</fullName>
    </alternativeName>
</protein>
<feature type="binding site" evidence="3">
    <location>
        <position position="151"/>
    </location>
    <ligand>
        <name>dCTP</name>
        <dbReference type="ChEBI" id="CHEBI:61481"/>
    </ligand>
</feature>
<gene>
    <name evidence="3 4" type="primary">dcd</name>
    <name evidence="4" type="ORF">Pla144_28640</name>
</gene>
<dbReference type="GO" id="GO:0033973">
    <property type="term" value="F:dCTP deaminase (dUMP-forming) activity"/>
    <property type="evidence" value="ECO:0007669"/>
    <property type="project" value="UniProtKB-UniRule"/>
</dbReference>
<dbReference type="EC" id="3.5.4.30" evidence="3"/>
<feature type="binding site" evidence="3">
    <location>
        <position position="111"/>
    </location>
    <ligand>
        <name>dCTP</name>
        <dbReference type="ChEBI" id="CHEBI:61481"/>
    </ligand>
</feature>
<dbReference type="InterPro" id="IPR011962">
    <property type="entry name" value="dCTP_deaminase"/>
</dbReference>
<feature type="binding site" evidence="3">
    <location>
        <begin position="119"/>
        <end position="121"/>
    </location>
    <ligand>
        <name>dCTP</name>
        <dbReference type="ChEBI" id="CHEBI:61481"/>
    </ligand>
</feature>
<evidence type="ECO:0000256" key="2">
    <source>
        <dbReference type="ARBA" id="ARBA00023080"/>
    </source>
</evidence>
<dbReference type="InterPro" id="IPR033704">
    <property type="entry name" value="dUTPase_trimeric"/>
</dbReference>
<sequence>MILSGQEILSRMGGDIDIDPFDPTKINPNSYNLTLHDELMVYEEVVLDMAKANRVRRIEIPKEGIVLSPNQLYLGRTVERTHTRNLVPQIEGRSSVGRLGLFVHVTAGFGDVGFEGFWTLEMFAVQPVRIYAGTEICQIIYHELTGSVEEYCSKYQHNHDIQPSLLFEELDPERENDPQLPLNFGLERSHG</sequence>
<dbReference type="GO" id="GO:0015949">
    <property type="term" value="P:nucleobase-containing small molecule interconversion"/>
    <property type="evidence" value="ECO:0007669"/>
    <property type="project" value="TreeGrafter"/>
</dbReference>
<accession>A0A5C6CNI1</accession>
<dbReference type="PANTHER" id="PTHR42680:SF3">
    <property type="entry name" value="DCTP DEAMINASE"/>
    <property type="match status" value="1"/>
</dbReference>
<feature type="binding site" evidence="3">
    <location>
        <begin position="93"/>
        <end position="98"/>
    </location>
    <ligand>
        <name>dCTP</name>
        <dbReference type="ChEBI" id="CHEBI:61481"/>
    </ligand>
</feature>
<evidence type="ECO:0000313" key="5">
    <source>
        <dbReference type="Proteomes" id="UP000318437"/>
    </source>
</evidence>
<proteinExistence type="inferred from homology"/>
<feature type="active site" description="Proton donor/acceptor" evidence="3">
    <location>
        <position position="121"/>
    </location>
</feature>
<dbReference type="HAMAP" id="MF_00146">
    <property type="entry name" value="dCTP_deaminase"/>
    <property type="match status" value="1"/>
</dbReference>
<dbReference type="NCBIfam" id="TIGR02274">
    <property type="entry name" value="dCTP_deam"/>
    <property type="match status" value="1"/>
</dbReference>
<evidence type="ECO:0000256" key="3">
    <source>
        <dbReference type="HAMAP-Rule" id="MF_00146"/>
    </source>
</evidence>
<keyword evidence="3" id="KW-0547">Nucleotide-binding</keyword>
<dbReference type="GO" id="GO:0006226">
    <property type="term" value="P:dUMP biosynthetic process"/>
    <property type="evidence" value="ECO:0007669"/>
    <property type="project" value="UniProtKB-UniRule"/>
</dbReference>
<dbReference type="InterPro" id="IPR036157">
    <property type="entry name" value="dUTPase-like_sf"/>
</dbReference>
<dbReference type="EMBL" id="SJPS01000004">
    <property type="protein sequence ID" value="TWU25655.1"/>
    <property type="molecule type" value="Genomic_DNA"/>
</dbReference>
<feature type="binding site" evidence="3">
    <location>
        <position position="138"/>
    </location>
    <ligand>
        <name>dCTP</name>
        <dbReference type="ChEBI" id="CHEBI:61481"/>
    </ligand>
</feature>
<dbReference type="Proteomes" id="UP000318437">
    <property type="component" value="Unassembled WGS sequence"/>
</dbReference>
<keyword evidence="2 3" id="KW-0546">Nucleotide metabolism</keyword>
<dbReference type="UniPathway" id="UPA00610">
    <property type="reaction ID" value="UER00667"/>
</dbReference>
<feature type="site" description="Important for bifunctional activity" evidence="3">
    <location>
        <begin position="108"/>
        <end position="109"/>
    </location>
</feature>
<dbReference type="AlphaFoldDB" id="A0A5C6CNI1"/>
<comment type="function">
    <text evidence="3">Bifunctional enzyme that catalyzes both the deamination of dCTP to dUTP and the hydrolysis of dUTP to dUMP without releasing the toxic dUTP intermediate.</text>
</comment>
<dbReference type="GO" id="GO:0006229">
    <property type="term" value="P:dUTP biosynthetic process"/>
    <property type="evidence" value="ECO:0007669"/>
    <property type="project" value="InterPro"/>
</dbReference>
<dbReference type="GO" id="GO:0000166">
    <property type="term" value="F:nucleotide binding"/>
    <property type="evidence" value="ECO:0007669"/>
    <property type="project" value="UniProtKB-KW"/>
</dbReference>
<comment type="catalytic activity">
    <reaction evidence="3">
        <text>dCTP + 2 H2O = dUMP + NH4(+) + diphosphate</text>
        <dbReference type="Rhea" id="RHEA:19205"/>
        <dbReference type="ChEBI" id="CHEBI:15377"/>
        <dbReference type="ChEBI" id="CHEBI:28938"/>
        <dbReference type="ChEBI" id="CHEBI:33019"/>
        <dbReference type="ChEBI" id="CHEBI:61481"/>
        <dbReference type="ChEBI" id="CHEBI:246422"/>
        <dbReference type="EC" id="3.5.4.30"/>
    </reaction>
</comment>
<dbReference type="RefSeq" id="WP_146451247.1">
    <property type="nucleotide sequence ID" value="NZ_SJPS01000004.1"/>
</dbReference>
<evidence type="ECO:0000256" key="1">
    <source>
        <dbReference type="ARBA" id="ARBA00022801"/>
    </source>
</evidence>
<dbReference type="Gene3D" id="2.70.40.10">
    <property type="match status" value="1"/>
</dbReference>
<reference evidence="4 5" key="1">
    <citation type="submission" date="2019-02" db="EMBL/GenBank/DDBJ databases">
        <title>Deep-cultivation of Planctomycetes and their phenomic and genomic characterization uncovers novel biology.</title>
        <authorList>
            <person name="Wiegand S."/>
            <person name="Jogler M."/>
            <person name="Boedeker C."/>
            <person name="Pinto D."/>
            <person name="Vollmers J."/>
            <person name="Rivas-Marin E."/>
            <person name="Kohn T."/>
            <person name="Peeters S.H."/>
            <person name="Heuer A."/>
            <person name="Rast P."/>
            <person name="Oberbeckmann S."/>
            <person name="Bunk B."/>
            <person name="Jeske O."/>
            <person name="Meyerdierks A."/>
            <person name="Storesund J.E."/>
            <person name="Kallscheuer N."/>
            <person name="Luecker S."/>
            <person name="Lage O.M."/>
            <person name="Pohl T."/>
            <person name="Merkel B.J."/>
            <person name="Hornburger P."/>
            <person name="Mueller R.-W."/>
            <person name="Bruemmer F."/>
            <person name="Labrenz M."/>
            <person name="Spormann A.M."/>
            <person name="Op Den Camp H."/>
            <person name="Overmann J."/>
            <person name="Amann R."/>
            <person name="Jetten M.S.M."/>
            <person name="Mascher T."/>
            <person name="Medema M.H."/>
            <person name="Devos D.P."/>
            <person name="Kaster A.-K."/>
            <person name="Ovreas L."/>
            <person name="Rohde M."/>
            <person name="Galperin M.Y."/>
            <person name="Jogler C."/>
        </authorList>
    </citation>
    <scope>NUCLEOTIDE SEQUENCE [LARGE SCALE GENOMIC DNA]</scope>
    <source>
        <strain evidence="4 5">Pla144</strain>
    </source>
</reference>
<evidence type="ECO:0000313" key="4">
    <source>
        <dbReference type="EMBL" id="TWU25655.1"/>
    </source>
</evidence>
<dbReference type="OrthoDB" id="9780202at2"/>
<keyword evidence="1 3" id="KW-0378">Hydrolase</keyword>
<dbReference type="GO" id="GO:0008829">
    <property type="term" value="F:dCTP deaminase activity"/>
    <property type="evidence" value="ECO:0007669"/>
    <property type="project" value="InterPro"/>
</dbReference>
<dbReference type="Pfam" id="PF22769">
    <property type="entry name" value="DCD"/>
    <property type="match status" value="1"/>
</dbReference>
<comment type="caution">
    <text evidence="4">The sequence shown here is derived from an EMBL/GenBank/DDBJ whole genome shotgun (WGS) entry which is preliminary data.</text>
</comment>
<dbReference type="PANTHER" id="PTHR42680">
    <property type="entry name" value="DCTP DEAMINASE"/>
    <property type="match status" value="1"/>
</dbReference>